<dbReference type="GO" id="GO:0005634">
    <property type="term" value="C:nucleus"/>
    <property type="evidence" value="ECO:0007669"/>
    <property type="project" value="UniProtKB-SubCell"/>
</dbReference>
<comment type="caution">
    <text evidence="16">The sequence shown here is derived from an EMBL/GenBank/DDBJ whole genome shotgun (WGS) entry which is preliminary data.</text>
</comment>
<evidence type="ECO:0000256" key="7">
    <source>
        <dbReference type="ARBA" id="ARBA00023015"/>
    </source>
</evidence>
<dbReference type="InterPro" id="IPR035441">
    <property type="entry name" value="TFIIS/LEDGF_dom_sf"/>
</dbReference>
<dbReference type="AlphaFoldDB" id="A0A8J1YAI2"/>
<dbReference type="Pfam" id="PF07500">
    <property type="entry name" value="TFIIS_M"/>
    <property type="match status" value="1"/>
</dbReference>
<accession>A0A8J1YAI2</accession>
<dbReference type="SUPFAM" id="SSF46942">
    <property type="entry name" value="Elongation factor TFIIS domain 2"/>
    <property type="match status" value="1"/>
</dbReference>
<evidence type="ECO:0000256" key="12">
    <source>
        <dbReference type="PROSITE-ProRule" id="PRU00472"/>
    </source>
</evidence>
<gene>
    <name evidence="16" type="ORF">OFUS_LOCUS240</name>
</gene>
<evidence type="ECO:0000256" key="1">
    <source>
        <dbReference type="ARBA" id="ARBA00004123"/>
    </source>
</evidence>
<dbReference type="Pfam" id="PF01096">
    <property type="entry name" value="Zn_ribbon_TFIIS"/>
    <property type="match status" value="1"/>
</dbReference>
<evidence type="ECO:0000256" key="15">
    <source>
        <dbReference type="SAM" id="MobiDB-lite"/>
    </source>
</evidence>
<evidence type="ECO:0000256" key="14">
    <source>
        <dbReference type="RuleBase" id="RU368078"/>
    </source>
</evidence>
<comment type="function">
    <text evidence="11">Necessary for efficient RNA polymerase II transcription elongation past template-encoded arresting sites. The arresting sites in DNA have the property of trapping a certain fraction of elongating RNA polymerases that pass through, resulting in locked ternary complexes. Cleavage of the nascent transcript by S-II allows the resumption of elongation from the new 3'-terminus.</text>
</comment>
<keyword evidence="10 13" id="KW-0539">Nucleus</keyword>
<keyword evidence="3" id="KW-0597">Phosphoprotein</keyword>
<dbReference type="InterPro" id="IPR036575">
    <property type="entry name" value="TFIIS_cen_dom_sf"/>
</dbReference>
<evidence type="ECO:0000313" key="16">
    <source>
        <dbReference type="EMBL" id="CAH1772476.1"/>
    </source>
</evidence>
<dbReference type="SUPFAM" id="SSF57783">
    <property type="entry name" value="Zinc beta-ribbon"/>
    <property type="match status" value="1"/>
</dbReference>
<feature type="compositionally biased region" description="Basic and acidic residues" evidence="15">
    <location>
        <begin position="85"/>
        <end position="111"/>
    </location>
</feature>
<keyword evidence="4 14" id="KW-0479">Metal-binding</keyword>
<dbReference type="SMART" id="SM00510">
    <property type="entry name" value="TFS2M"/>
    <property type="match status" value="1"/>
</dbReference>
<evidence type="ECO:0000256" key="9">
    <source>
        <dbReference type="ARBA" id="ARBA00023163"/>
    </source>
</evidence>
<dbReference type="CDD" id="cd13749">
    <property type="entry name" value="Zn-ribbon_TFIIS"/>
    <property type="match status" value="1"/>
</dbReference>
<protein>
    <recommendedName>
        <fullName evidence="14">Transcription elongation factor</fullName>
    </recommendedName>
</protein>
<dbReference type="PANTHER" id="PTHR11477">
    <property type="entry name" value="TRANSCRIPTION FACTOR S-II ZINC FINGER DOMAIN-CONTAINING PROTEIN"/>
    <property type="match status" value="1"/>
</dbReference>
<evidence type="ECO:0000256" key="2">
    <source>
        <dbReference type="ARBA" id="ARBA00009647"/>
    </source>
</evidence>
<dbReference type="PANTHER" id="PTHR11477:SF0">
    <property type="entry name" value="IP08861P-RELATED"/>
    <property type="match status" value="1"/>
</dbReference>
<dbReference type="GO" id="GO:0008270">
    <property type="term" value="F:zinc ion binding"/>
    <property type="evidence" value="ECO:0007669"/>
    <property type="project" value="UniProtKB-UniRule"/>
</dbReference>
<dbReference type="PIRSF" id="PIRSF006704">
    <property type="entry name" value="TF_IIS"/>
    <property type="match status" value="1"/>
</dbReference>
<dbReference type="Gene3D" id="1.10.472.30">
    <property type="entry name" value="Transcription elongation factor S-II, central domain"/>
    <property type="match status" value="1"/>
</dbReference>
<dbReference type="FunFam" id="1.20.930.10:FF:000002">
    <property type="entry name" value="Transcription elongation factor A (SII), 1"/>
    <property type="match status" value="1"/>
</dbReference>
<proteinExistence type="inferred from homology"/>
<keyword evidence="8 14" id="KW-0238">DNA-binding</keyword>
<dbReference type="InterPro" id="IPR035100">
    <property type="entry name" value="TF_IIS-typ"/>
</dbReference>
<dbReference type="Pfam" id="PF08711">
    <property type="entry name" value="Med26"/>
    <property type="match status" value="1"/>
</dbReference>
<evidence type="ECO:0000313" key="17">
    <source>
        <dbReference type="Proteomes" id="UP000749559"/>
    </source>
</evidence>
<dbReference type="PROSITE" id="PS51321">
    <property type="entry name" value="TFIIS_CENTRAL"/>
    <property type="match status" value="1"/>
</dbReference>
<dbReference type="InterPro" id="IPR017923">
    <property type="entry name" value="TFIIS_N"/>
</dbReference>
<keyword evidence="9 14" id="KW-0804">Transcription</keyword>
<name>A0A8J1YAI2_OWEFU</name>
<dbReference type="PROSITE" id="PS00466">
    <property type="entry name" value="ZF_TFIIS_1"/>
    <property type="match status" value="1"/>
</dbReference>
<keyword evidence="7 14" id="KW-0805">Transcription regulation</keyword>
<dbReference type="FunFam" id="2.20.25.10:FF:000001">
    <property type="entry name" value="Probable Transcription elongation factor S-II"/>
    <property type="match status" value="1"/>
</dbReference>
<dbReference type="Proteomes" id="UP000749559">
    <property type="component" value="Unassembled WGS sequence"/>
</dbReference>
<evidence type="ECO:0000256" key="3">
    <source>
        <dbReference type="ARBA" id="ARBA00022553"/>
    </source>
</evidence>
<dbReference type="InterPro" id="IPR003617">
    <property type="entry name" value="TFIIS/CRSP70_N_sub"/>
</dbReference>
<evidence type="ECO:0000256" key="6">
    <source>
        <dbReference type="ARBA" id="ARBA00022833"/>
    </source>
</evidence>
<dbReference type="CDD" id="cd00183">
    <property type="entry name" value="TFIIS_I"/>
    <property type="match status" value="1"/>
</dbReference>
<dbReference type="SMART" id="SM00509">
    <property type="entry name" value="TFS2N"/>
    <property type="match status" value="1"/>
</dbReference>
<comment type="similarity">
    <text evidence="2 14">Belongs to the TFS-II family.</text>
</comment>
<evidence type="ECO:0000256" key="11">
    <source>
        <dbReference type="ARBA" id="ARBA00025408"/>
    </source>
</evidence>
<comment type="subcellular location">
    <subcellularLocation>
        <location evidence="1 13 14">Nucleus</location>
    </subcellularLocation>
</comment>
<dbReference type="PROSITE" id="PS51319">
    <property type="entry name" value="TFIIS_N"/>
    <property type="match status" value="1"/>
</dbReference>
<dbReference type="NCBIfam" id="TIGR01385">
    <property type="entry name" value="TFSII"/>
    <property type="match status" value="1"/>
</dbReference>
<dbReference type="EMBL" id="CAIIXF020000001">
    <property type="protein sequence ID" value="CAH1772476.1"/>
    <property type="molecule type" value="Genomic_DNA"/>
</dbReference>
<reference evidence="16" key="1">
    <citation type="submission" date="2022-03" db="EMBL/GenBank/DDBJ databases">
        <authorList>
            <person name="Martin C."/>
        </authorList>
    </citation>
    <scope>NUCLEOTIDE SEQUENCE</scope>
</reference>
<organism evidence="16 17">
    <name type="scientific">Owenia fusiformis</name>
    <name type="common">Polychaete worm</name>
    <dbReference type="NCBI Taxonomy" id="6347"/>
    <lineage>
        <taxon>Eukaryota</taxon>
        <taxon>Metazoa</taxon>
        <taxon>Spiralia</taxon>
        <taxon>Lophotrochozoa</taxon>
        <taxon>Annelida</taxon>
        <taxon>Polychaeta</taxon>
        <taxon>Sedentaria</taxon>
        <taxon>Canalipalpata</taxon>
        <taxon>Sabellida</taxon>
        <taxon>Oweniida</taxon>
        <taxon>Oweniidae</taxon>
        <taxon>Owenia</taxon>
    </lineage>
</organism>
<keyword evidence="6 14" id="KW-0862">Zinc</keyword>
<dbReference type="GO" id="GO:0003677">
    <property type="term" value="F:DNA binding"/>
    <property type="evidence" value="ECO:0007669"/>
    <property type="project" value="UniProtKB-KW"/>
</dbReference>
<dbReference type="Gene3D" id="2.20.25.10">
    <property type="match status" value="1"/>
</dbReference>
<dbReference type="OrthoDB" id="44867at2759"/>
<evidence type="ECO:0000256" key="8">
    <source>
        <dbReference type="ARBA" id="ARBA00023125"/>
    </source>
</evidence>
<keyword evidence="5 12" id="KW-0863">Zinc-finger</keyword>
<evidence type="ECO:0000256" key="10">
    <source>
        <dbReference type="ARBA" id="ARBA00023242"/>
    </source>
</evidence>
<dbReference type="Gene3D" id="1.20.930.10">
    <property type="entry name" value="Conserved domain common to transcription factors TFIIS, elongin A, CRSP70"/>
    <property type="match status" value="1"/>
</dbReference>
<dbReference type="InterPro" id="IPR006289">
    <property type="entry name" value="TFSII"/>
</dbReference>
<feature type="region of interest" description="Disordered" evidence="15">
    <location>
        <begin position="84"/>
        <end position="135"/>
    </location>
</feature>
<evidence type="ECO:0000256" key="5">
    <source>
        <dbReference type="ARBA" id="ARBA00022771"/>
    </source>
</evidence>
<evidence type="ECO:0000256" key="13">
    <source>
        <dbReference type="PROSITE-ProRule" id="PRU00649"/>
    </source>
</evidence>
<dbReference type="InterPro" id="IPR001222">
    <property type="entry name" value="Znf_TFIIS"/>
</dbReference>
<evidence type="ECO:0000256" key="4">
    <source>
        <dbReference type="ARBA" id="ARBA00022723"/>
    </source>
</evidence>
<sequence>MSCEEDVIKIRKKLEKLIEDNASEHGSAYDLLKTLKKLPMTLEVLQKTRVGMTVNNFRKTCSDENVISLAKSLIKNWKKLLPEQNKNKEKDKETKEKESTSDTNEDSRDGDQNQQDVEEETPTTTSLPRANDTGDEIRLKCREMLTNALKGAEGDGAVENPVGTPEDIAAAIEDTIYTELMNTGMKYKSRVRSRVSNLRDKKNPELRKHVLSGRIAAEKLAVMTSEEMANEEMQKLRAKYTKESIDDHQMSVSGGTTTDLLKCGKCGKRNCTYNQVQTRSADEPMTTFVLCNNCGNRWKFC</sequence>
<dbReference type="PROSITE" id="PS51133">
    <property type="entry name" value="ZF_TFIIS_2"/>
    <property type="match status" value="1"/>
</dbReference>
<dbReference type="SMART" id="SM00440">
    <property type="entry name" value="ZnF_C2C2"/>
    <property type="match status" value="1"/>
</dbReference>
<keyword evidence="17" id="KW-1185">Reference proteome</keyword>
<dbReference type="GO" id="GO:0006368">
    <property type="term" value="P:transcription elongation by RNA polymerase II"/>
    <property type="evidence" value="ECO:0007669"/>
    <property type="project" value="InterPro"/>
</dbReference>
<dbReference type="SUPFAM" id="SSF47676">
    <property type="entry name" value="Conserved domain common to transcription factors TFIIS, elongin A, CRSP70"/>
    <property type="match status" value="1"/>
</dbReference>
<dbReference type="InterPro" id="IPR003618">
    <property type="entry name" value="TFIIS_cen_dom"/>
</dbReference>